<dbReference type="GO" id="GO:0006325">
    <property type="term" value="P:chromatin organization"/>
    <property type="evidence" value="ECO:0007669"/>
    <property type="project" value="TreeGrafter"/>
</dbReference>
<evidence type="ECO:0000259" key="2">
    <source>
        <dbReference type="Pfam" id="PF15296"/>
    </source>
</evidence>
<protein>
    <recommendedName>
        <fullName evidence="2">Codanin-1 C-terminal domain-containing protein</fullName>
    </recommendedName>
</protein>
<feature type="region of interest" description="Disordered" evidence="1">
    <location>
        <begin position="116"/>
        <end position="137"/>
    </location>
</feature>
<comment type="caution">
    <text evidence="3">The sequence shown here is derived from an EMBL/GenBank/DDBJ whole genome shotgun (WGS) entry which is preliminary data.</text>
</comment>
<organism evidence="3">
    <name type="scientific">Menopon gallinae</name>
    <name type="common">poultry shaft louse</name>
    <dbReference type="NCBI Taxonomy" id="328185"/>
    <lineage>
        <taxon>Eukaryota</taxon>
        <taxon>Metazoa</taxon>
        <taxon>Ecdysozoa</taxon>
        <taxon>Arthropoda</taxon>
        <taxon>Hexapoda</taxon>
        <taxon>Insecta</taxon>
        <taxon>Pterygota</taxon>
        <taxon>Neoptera</taxon>
        <taxon>Paraneoptera</taxon>
        <taxon>Psocodea</taxon>
        <taxon>Troctomorpha</taxon>
        <taxon>Phthiraptera</taxon>
        <taxon>Amblycera</taxon>
        <taxon>Menoponidae</taxon>
        <taxon>Menopon</taxon>
    </lineage>
</organism>
<sequence length="1270" mass="145067">MAAKILEDVLNHYISLDSLSEWLSNQNAVSDVNIFITQYKCNQVEFASYFLNFLREQSSVIVQSSCSVETPCKSSQLRKNKALNYSAVKAIPETASAEKELDLKSFESFPVLTDGSARSKNSFKSTDSALKESPASIRDSSRKFRRLELFPGRKDQDGSVIGNAESAVNSTPKSAGKDSSVDIADYFNDIVNLDGSNEWSPGFKWKKDVNKSEPSEADKFRQNGVSVKFRAVSGEAPAAGRRDCKSSSRAILGDFIMNESNLSESKKKNKVKKRINPTRVNSLPSQFEVNSSFETSNSIENGSSITEERQSMTLECINMKGRMEGKSVTDSVSKDHIPVRVFSTPKKVIPKIDSATHINELKILSRIYSCVLDENYCQNVMVELCFVVSLLVIQDHSATELQNICSKDEKNYLNSIHNCVYFAVEMLWLQRSVLTLLNLPALKLLSENKEIEKFNSDLKEFLEKAYVERQAKEALRRQICDGKGTRHGNVSFECETDNKDNFTSDLNFHSFRKQRDLFYNILANWEENHLSSDWVFSVKLDTKIRTLLSMSSDPTNLLHLARLFRSQLVMSCCGDYRAEDESDEEILQLLASVDPEKILRLRARLRSTPKRQGPCPLPDFMGYQEFFKDFIIATSYTVFHYYLKNSLCDEILRLNDAEFSSDLEEDDSCLDQQTQNRYLKQINVLCLLAKFLGFLEFLPYRNEKQWSDRILNVHCSVRQNLLPLFDLESCLKTAFAKHRLTVTVPWIVNYLSMIDFCSARLKSYQNVWKILITIYRQLRSFRNLMNSFYLKLVLGWIFQLPNFPSDLFYNVIEEINKGCSFELCIEFTVGLDSYNVIEENILYSVCPYLSEINSILTENTGCNVRHIRPVTQGNSTTSAKQLQLRLEENFLHNQSSSTRRTVEFVTERVSSVAVKYLISDVIPKLKEDGLKEINQLGADLTDVDEKVDAISEKCFRELMSKCEIESWLLCSVRSEMAMSALLSLDLDSAVRDTCTQIVVRQAAEKVKRWIQAHITQAIIRKEFMGIIHKKTKKLAEMSDLSMDNWNASFLTEVPPKVPDRAGLEVVDGDECTVSPVFILFRETMWNIYEGGKIEWDEVNNVFQSTLKILDSAKNVPPAIERSLLGLTLDLLIIICVKYETDFRKDDFSVLFSLLKRFNEVKCPGNALERLICPRNLALLLRAPCKSLSGKNLGSILVFLMDEKLLTQDQVEAQLVSFLRHNWDKEEGALFADLFDHILNKYMKDNGCDQFTVLLEYLIETVENNGDLEID</sequence>
<proteinExistence type="predicted"/>
<evidence type="ECO:0000256" key="1">
    <source>
        <dbReference type="SAM" id="MobiDB-lite"/>
    </source>
</evidence>
<dbReference type="PANTHER" id="PTHR28678:SF1">
    <property type="entry name" value="CODANIN-1"/>
    <property type="match status" value="1"/>
</dbReference>
<gene>
    <name evidence="3" type="ORF">PYX00_000602</name>
</gene>
<feature type="compositionally biased region" description="Polar residues" evidence="1">
    <location>
        <begin position="116"/>
        <end position="128"/>
    </location>
</feature>
<name>A0AAW2I9V5_9NEOP</name>
<dbReference type="AlphaFoldDB" id="A0AAW2I9V5"/>
<dbReference type="PANTHER" id="PTHR28678">
    <property type="entry name" value="CODANIN-1"/>
    <property type="match status" value="1"/>
</dbReference>
<dbReference type="InterPro" id="IPR040031">
    <property type="entry name" value="Codanin-1"/>
</dbReference>
<dbReference type="InterPro" id="IPR028171">
    <property type="entry name" value="Codanin-1_C"/>
</dbReference>
<evidence type="ECO:0000313" key="3">
    <source>
        <dbReference type="EMBL" id="KAL0278925.1"/>
    </source>
</evidence>
<feature type="region of interest" description="Disordered" evidence="1">
    <location>
        <begin position="155"/>
        <end position="175"/>
    </location>
</feature>
<dbReference type="EMBL" id="JARGDH010000001">
    <property type="protein sequence ID" value="KAL0278925.1"/>
    <property type="molecule type" value="Genomic_DNA"/>
</dbReference>
<feature type="domain" description="Codanin-1 C-terminal" evidence="2">
    <location>
        <begin position="832"/>
        <end position="934"/>
    </location>
</feature>
<accession>A0AAW2I9V5</accession>
<dbReference type="GO" id="GO:0005634">
    <property type="term" value="C:nucleus"/>
    <property type="evidence" value="ECO:0007669"/>
    <property type="project" value="TreeGrafter"/>
</dbReference>
<dbReference type="Pfam" id="PF15296">
    <property type="entry name" value="Codanin-1_C"/>
    <property type="match status" value="1"/>
</dbReference>
<reference evidence="3" key="1">
    <citation type="journal article" date="2024" name="Gigascience">
        <title>Chromosome-level genome of the poultry shaft louse Menopon gallinae provides insight into the host-switching and adaptive evolution of parasitic lice.</title>
        <authorList>
            <person name="Xu Y."/>
            <person name="Ma L."/>
            <person name="Liu S."/>
            <person name="Liang Y."/>
            <person name="Liu Q."/>
            <person name="He Z."/>
            <person name="Tian L."/>
            <person name="Duan Y."/>
            <person name="Cai W."/>
            <person name="Li H."/>
            <person name="Song F."/>
        </authorList>
    </citation>
    <scope>NUCLEOTIDE SEQUENCE</scope>
    <source>
        <strain evidence="3">Cailab_2023a</strain>
    </source>
</reference>